<name>A0A3N4MGZ9_9BACT</name>
<evidence type="ECO:0000313" key="1">
    <source>
        <dbReference type="EMBL" id="RPD42851.1"/>
    </source>
</evidence>
<dbReference type="Proteomes" id="UP000279089">
    <property type="component" value="Unassembled WGS sequence"/>
</dbReference>
<protein>
    <submittedName>
        <fullName evidence="2">DUF416 family protein</fullName>
    </submittedName>
</protein>
<dbReference type="InterPro" id="IPR023381">
    <property type="entry name" value="YP001051499.1-like_dom_sf"/>
</dbReference>
<dbReference type="OrthoDB" id="9204516at2"/>
<keyword evidence="3" id="KW-1185">Reference proteome</keyword>
<organism evidence="2 3">
    <name type="scientific">Chitinophaga barathri</name>
    <dbReference type="NCBI Taxonomy" id="1647451"/>
    <lineage>
        <taxon>Bacteria</taxon>
        <taxon>Pseudomonadati</taxon>
        <taxon>Bacteroidota</taxon>
        <taxon>Chitinophagia</taxon>
        <taxon>Chitinophagales</taxon>
        <taxon>Chitinophagaceae</taxon>
        <taxon>Chitinophaga</taxon>
    </lineage>
</organism>
<accession>A0A3N4MGZ9</accession>
<sequence>MGIKELDKLKDWDFHKQAAFAYLTCVRLYPNYVYFSLNYGFGNPSILREAIEYIYDNLFEQNTDKNKIQAIVQKVEENTPDTGDFSVIFVSSALDACTAILDSLDFLIHKDFSKIQSISTYGTDTVDMYIQELENLDFNTDKDFQNKIDNHPLMKKEIAIQIGIIGFLNNSKTLDYGDIQTLLKLQENEKRGSLNL</sequence>
<dbReference type="AlphaFoldDB" id="A0A3N4MGZ9"/>
<dbReference type="RefSeq" id="WP_120514132.1">
    <property type="nucleotide sequence ID" value="NZ_QXZY01000001.1"/>
</dbReference>
<evidence type="ECO:0000313" key="3">
    <source>
        <dbReference type="Proteomes" id="UP000279089"/>
    </source>
</evidence>
<reference evidence="2" key="2">
    <citation type="submission" date="2018-11" db="EMBL/GenBank/DDBJ databases">
        <authorList>
            <person name="Zong Y."/>
        </authorList>
    </citation>
    <scope>NUCLEOTIDE SEQUENCE</scope>
    <source>
        <strain evidence="2">YLT18</strain>
    </source>
</reference>
<dbReference type="Pfam" id="PF04222">
    <property type="entry name" value="DUF416"/>
    <property type="match status" value="1"/>
</dbReference>
<gene>
    <name evidence="1" type="ORF">EG028_00695</name>
    <name evidence="2" type="ORF">EG028_00730</name>
</gene>
<dbReference type="EMBL" id="RMBX01000001">
    <property type="protein sequence ID" value="RPD42858.1"/>
    <property type="molecule type" value="Genomic_DNA"/>
</dbReference>
<dbReference type="Gene3D" id="1.20.1590.10">
    <property type="entry name" value="YP_001051499.1 domain like"/>
    <property type="match status" value="1"/>
</dbReference>
<reference evidence="3" key="1">
    <citation type="submission" date="2018-11" db="EMBL/GenBank/DDBJ databases">
        <title>Chitinophaga lutea sp.nov., isolate from arsenic contaminated soil.</title>
        <authorList>
            <person name="Zong Y."/>
        </authorList>
    </citation>
    <scope>NUCLEOTIDE SEQUENCE [LARGE SCALE GENOMIC DNA]</scope>
    <source>
        <strain evidence="3">YLT18</strain>
    </source>
</reference>
<comment type="caution">
    <text evidence="2">The sequence shown here is derived from an EMBL/GenBank/DDBJ whole genome shotgun (WGS) entry which is preliminary data.</text>
</comment>
<proteinExistence type="predicted"/>
<dbReference type="EMBL" id="RMBX01000001">
    <property type="protein sequence ID" value="RPD42851.1"/>
    <property type="molecule type" value="Genomic_DNA"/>
</dbReference>
<dbReference type="InterPro" id="IPR007338">
    <property type="entry name" value="DUF416"/>
</dbReference>
<evidence type="ECO:0000313" key="2">
    <source>
        <dbReference type="EMBL" id="RPD42858.1"/>
    </source>
</evidence>